<organism evidence="3 4">
    <name type="scientific">Hirundo rustica rustica</name>
    <dbReference type="NCBI Taxonomy" id="333673"/>
    <lineage>
        <taxon>Eukaryota</taxon>
        <taxon>Metazoa</taxon>
        <taxon>Chordata</taxon>
        <taxon>Craniata</taxon>
        <taxon>Vertebrata</taxon>
        <taxon>Euteleostomi</taxon>
        <taxon>Archelosauria</taxon>
        <taxon>Archosauria</taxon>
        <taxon>Dinosauria</taxon>
        <taxon>Saurischia</taxon>
        <taxon>Theropoda</taxon>
        <taxon>Coelurosauria</taxon>
        <taxon>Aves</taxon>
        <taxon>Neognathae</taxon>
        <taxon>Neoaves</taxon>
        <taxon>Telluraves</taxon>
        <taxon>Australaves</taxon>
        <taxon>Passeriformes</taxon>
        <taxon>Sylvioidea</taxon>
        <taxon>Hirundinidae</taxon>
        <taxon>Hirundo</taxon>
    </lineage>
</organism>
<dbReference type="AlphaFoldDB" id="A0A3M0KDZ3"/>
<dbReference type="SMART" id="SM01423">
    <property type="entry name" value="Milton"/>
    <property type="match status" value="1"/>
</dbReference>
<dbReference type="GO" id="GO:0017022">
    <property type="term" value="F:myosin binding"/>
    <property type="evidence" value="ECO:0007669"/>
    <property type="project" value="TreeGrafter"/>
</dbReference>
<dbReference type="GO" id="GO:0030425">
    <property type="term" value="C:dendrite"/>
    <property type="evidence" value="ECO:0007669"/>
    <property type="project" value="TreeGrafter"/>
</dbReference>
<feature type="region of interest" description="Disordered" evidence="1">
    <location>
        <begin position="1"/>
        <end position="57"/>
    </location>
</feature>
<feature type="compositionally biased region" description="Polar residues" evidence="1">
    <location>
        <begin position="280"/>
        <end position="316"/>
    </location>
</feature>
<dbReference type="PANTHER" id="PTHR15751">
    <property type="entry name" value="TRAFFICKING KINESIN-BINDING PROTEIN"/>
    <property type="match status" value="1"/>
</dbReference>
<reference evidence="3 4" key="1">
    <citation type="submission" date="2018-07" db="EMBL/GenBank/DDBJ databases">
        <title>A high quality draft genome assembly of the barn swallow (H. rustica rustica).</title>
        <authorList>
            <person name="Formenti G."/>
            <person name="Chiara M."/>
            <person name="Poveda L."/>
            <person name="Francoijs K.-J."/>
            <person name="Bonisoli-Alquati A."/>
            <person name="Canova L."/>
            <person name="Gianfranceschi L."/>
            <person name="Horner D.S."/>
            <person name="Saino N."/>
        </authorList>
    </citation>
    <scope>NUCLEOTIDE SEQUENCE [LARGE SCALE GENOMIC DNA]</scope>
    <source>
        <strain evidence="3">Chelidonia</strain>
        <tissue evidence="3">Blood</tissue>
    </source>
</reference>
<sequence>MLRGSTDAADGRNPSPPPGLRWRSSTPGCPGEGAGCPTRQRFPSLSRDRRSAGEPELRLPGMTLYGREYPFGQFGSALLALLPPRAEKFLAQCKLCSAAPKTSPSEAGLRDGEKCQSSCQGETHDPVTMIPGSNQSSAMNSVISSCVSTPRSSFYGGDISNIMIDNKTNSIILQTESLDNGESIMSLGTHSRFSEFTGYSGMSISSRSYLPEKLQIVKPLEGSATLHHWQQLAQPHLGGILDPRPGVVTKGFRTLDLDLDEVYCLNDYEEDETGDISYKGLTTSTPVQHTETSGERSQAQVTVSENKNNPRQSQAFTEEMQESATDDDEGSGEGNSLSPVKLTSLQDFDYWAILTSLQNSIHNIALCVASAR</sequence>
<dbReference type="GO" id="GO:0098957">
    <property type="term" value="P:anterograde axonal transport of mitochondrion"/>
    <property type="evidence" value="ECO:0007669"/>
    <property type="project" value="TreeGrafter"/>
</dbReference>
<feature type="domain" description="Trafficking kinesin-binding protein C-terminal" evidence="2">
    <location>
        <begin position="120"/>
        <end position="223"/>
    </location>
</feature>
<protein>
    <recommendedName>
        <fullName evidence="2">Trafficking kinesin-binding protein C-terminal domain-containing protein</fullName>
    </recommendedName>
</protein>
<dbReference type="GO" id="GO:0006605">
    <property type="term" value="P:protein targeting"/>
    <property type="evidence" value="ECO:0007669"/>
    <property type="project" value="TreeGrafter"/>
</dbReference>
<evidence type="ECO:0000313" key="4">
    <source>
        <dbReference type="Proteomes" id="UP000269221"/>
    </source>
</evidence>
<accession>A0A3M0KDZ3</accession>
<proteinExistence type="predicted"/>
<dbReference type="GO" id="GO:0047496">
    <property type="term" value="P:vesicle transport along microtubule"/>
    <property type="evidence" value="ECO:0007669"/>
    <property type="project" value="TreeGrafter"/>
</dbReference>
<dbReference type="EMBL" id="QRBI01000123">
    <property type="protein sequence ID" value="RMC05377.1"/>
    <property type="molecule type" value="Genomic_DNA"/>
</dbReference>
<dbReference type="GO" id="GO:0008333">
    <property type="term" value="P:endosome to lysosome transport"/>
    <property type="evidence" value="ECO:0007669"/>
    <property type="project" value="TreeGrafter"/>
</dbReference>
<dbReference type="GO" id="GO:0048311">
    <property type="term" value="P:mitochondrion distribution"/>
    <property type="evidence" value="ECO:0007669"/>
    <property type="project" value="TreeGrafter"/>
</dbReference>
<dbReference type="InterPro" id="IPR051946">
    <property type="entry name" value="Intracell_Traff-Reg"/>
</dbReference>
<dbReference type="STRING" id="333673.A0A3M0KDZ3"/>
<evidence type="ECO:0000256" key="1">
    <source>
        <dbReference type="SAM" id="MobiDB-lite"/>
    </source>
</evidence>
<dbReference type="Proteomes" id="UP000269221">
    <property type="component" value="Unassembled WGS sequence"/>
</dbReference>
<keyword evidence="4" id="KW-1185">Reference proteome</keyword>
<dbReference type="InterPro" id="IPR022154">
    <property type="entry name" value="TRAK1/2_C"/>
</dbReference>
<dbReference type="GO" id="GO:0022008">
    <property type="term" value="P:neurogenesis"/>
    <property type="evidence" value="ECO:0007669"/>
    <property type="project" value="TreeGrafter"/>
</dbReference>
<dbReference type="OrthoDB" id="10067624at2759"/>
<dbReference type="GO" id="GO:0005739">
    <property type="term" value="C:mitochondrion"/>
    <property type="evidence" value="ECO:0007669"/>
    <property type="project" value="TreeGrafter"/>
</dbReference>
<feature type="compositionally biased region" description="Basic and acidic residues" evidence="1">
    <location>
        <begin position="46"/>
        <end position="57"/>
    </location>
</feature>
<gene>
    <name evidence="3" type="ORF">DUI87_18566</name>
</gene>
<dbReference type="Pfam" id="PF12448">
    <property type="entry name" value="Milton"/>
    <property type="match status" value="2"/>
</dbReference>
<feature type="region of interest" description="Disordered" evidence="1">
    <location>
        <begin position="275"/>
        <end position="338"/>
    </location>
</feature>
<dbReference type="GO" id="GO:0031410">
    <property type="term" value="C:cytoplasmic vesicle"/>
    <property type="evidence" value="ECO:0007669"/>
    <property type="project" value="TreeGrafter"/>
</dbReference>
<dbReference type="PANTHER" id="PTHR15751:SF11">
    <property type="entry name" value="TRAFFICKING KINESIN-BINDING PROTEIN 1"/>
    <property type="match status" value="1"/>
</dbReference>
<evidence type="ECO:0000313" key="3">
    <source>
        <dbReference type="EMBL" id="RMC05377.1"/>
    </source>
</evidence>
<dbReference type="GO" id="GO:1904115">
    <property type="term" value="C:axon cytoplasm"/>
    <property type="evidence" value="ECO:0007669"/>
    <property type="project" value="GOC"/>
</dbReference>
<evidence type="ECO:0000259" key="2">
    <source>
        <dbReference type="SMART" id="SM01423"/>
    </source>
</evidence>
<dbReference type="GO" id="GO:0050811">
    <property type="term" value="F:GABA receptor binding"/>
    <property type="evidence" value="ECO:0007669"/>
    <property type="project" value="TreeGrafter"/>
</dbReference>
<feature type="compositionally biased region" description="Acidic residues" evidence="1">
    <location>
        <begin position="319"/>
        <end position="331"/>
    </location>
</feature>
<name>A0A3M0KDZ3_HIRRU</name>
<comment type="caution">
    <text evidence="3">The sequence shown here is derived from an EMBL/GenBank/DDBJ whole genome shotgun (WGS) entry which is preliminary data.</text>
</comment>